<dbReference type="Proteomes" id="UP000703674">
    <property type="component" value="Unassembled WGS sequence"/>
</dbReference>
<evidence type="ECO:0000313" key="3">
    <source>
        <dbReference type="Proteomes" id="UP000703674"/>
    </source>
</evidence>
<dbReference type="RefSeq" id="WP_168139513.1">
    <property type="nucleotide sequence ID" value="NZ_JAAVJR010000307.1"/>
</dbReference>
<feature type="non-terminal residue" evidence="2">
    <location>
        <position position="103"/>
    </location>
</feature>
<comment type="caution">
    <text evidence="2">The sequence shown here is derived from an EMBL/GenBank/DDBJ whole genome shotgun (WGS) entry which is preliminary data.</text>
</comment>
<organism evidence="2 3">
    <name type="scientific">Salinimicrobium oceani</name>
    <dbReference type="NCBI Taxonomy" id="2722702"/>
    <lineage>
        <taxon>Bacteria</taxon>
        <taxon>Pseudomonadati</taxon>
        <taxon>Bacteroidota</taxon>
        <taxon>Flavobacteriia</taxon>
        <taxon>Flavobacteriales</taxon>
        <taxon>Flavobacteriaceae</taxon>
        <taxon>Salinimicrobium</taxon>
    </lineage>
</organism>
<sequence length="103" mass="11997">MEAKDTRIYMIVDTEKIRSGKEEECVEFKDDRKNPNPHNDPRKFNSVINPRKKVFWYGEPKARPQDTVDIVDIERKGANDPDFLKTKGNDPSRRGAYMGQVID</sequence>
<feature type="compositionally biased region" description="Basic and acidic residues" evidence="1">
    <location>
        <begin position="78"/>
        <end position="93"/>
    </location>
</feature>
<feature type="region of interest" description="Disordered" evidence="1">
    <location>
        <begin position="78"/>
        <end position="103"/>
    </location>
</feature>
<accession>A0ABX1D690</accession>
<gene>
    <name evidence="2" type="ORF">HC175_16870</name>
</gene>
<keyword evidence="3" id="KW-1185">Reference proteome</keyword>
<proteinExistence type="predicted"/>
<evidence type="ECO:0000313" key="2">
    <source>
        <dbReference type="EMBL" id="NJW54586.1"/>
    </source>
</evidence>
<evidence type="ECO:0000256" key="1">
    <source>
        <dbReference type="SAM" id="MobiDB-lite"/>
    </source>
</evidence>
<dbReference type="EMBL" id="JAAVJR010000307">
    <property type="protein sequence ID" value="NJW54586.1"/>
    <property type="molecule type" value="Genomic_DNA"/>
</dbReference>
<name>A0ABX1D690_9FLAO</name>
<protein>
    <submittedName>
        <fullName evidence="2">Uncharacterized protein</fullName>
    </submittedName>
</protein>
<reference evidence="2 3" key="1">
    <citation type="submission" date="2020-03" db="EMBL/GenBank/DDBJ databases">
        <title>Salinimicrobium sp. nov, isolated from SCS.</title>
        <authorList>
            <person name="Cao W.R."/>
        </authorList>
    </citation>
    <scope>NUCLEOTIDE SEQUENCE [LARGE SCALE GENOMIC DNA]</scope>
    <source>
        <strain evidence="3">J15B91</strain>
    </source>
</reference>